<reference evidence="2" key="2">
    <citation type="journal article" date="2021" name="PeerJ">
        <title>Extensive microbial diversity within the chicken gut microbiome revealed by metagenomics and culture.</title>
        <authorList>
            <person name="Gilroy R."/>
            <person name="Ravi A."/>
            <person name="Getino M."/>
            <person name="Pursley I."/>
            <person name="Horton D.L."/>
            <person name="Alikhan N.F."/>
            <person name="Baker D."/>
            <person name="Gharbi K."/>
            <person name="Hall N."/>
            <person name="Watson M."/>
            <person name="Adriaenssens E.M."/>
            <person name="Foster-Nyarko E."/>
            <person name="Jarju S."/>
            <person name="Secka A."/>
            <person name="Antonio M."/>
            <person name="Oren A."/>
            <person name="Chaudhuri R.R."/>
            <person name="La Ragione R."/>
            <person name="Hildebrand F."/>
            <person name="Pallen M.J."/>
        </authorList>
    </citation>
    <scope>NUCLEOTIDE SEQUENCE</scope>
    <source>
        <strain evidence="2">11687</strain>
    </source>
</reference>
<dbReference type="Gene3D" id="3.30.160.160">
    <property type="entry name" value="YegP-like"/>
    <property type="match status" value="2"/>
</dbReference>
<feature type="domain" description="DUF1508" evidence="1">
    <location>
        <begin position="7"/>
        <end position="53"/>
    </location>
</feature>
<dbReference type="AlphaFoldDB" id="A0A9D1MFI7"/>
<dbReference type="SUPFAM" id="SSF160113">
    <property type="entry name" value="YegP-like"/>
    <property type="match status" value="2"/>
</dbReference>
<protein>
    <submittedName>
        <fullName evidence="2">YegP family protein</fullName>
    </submittedName>
</protein>
<dbReference type="Proteomes" id="UP000824081">
    <property type="component" value="Unassembled WGS sequence"/>
</dbReference>
<feature type="domain" description="DUF1508" evidence="1">
    <location>
        <begin position="72"/>
        <end position="118"/>
    </location>
</feature>
<reference evidence="2" key="1">
    <citation type="submission" date="2020-10" db="EMBL/GenBank/DDBJ databases">
        <authorList>
            <person name="Gilroy R."/>
        </authorList>
    </citation>
    <scope>NUCLEOTIDE SEQUENCE</scope>
    <source>
        <strain evidence="2">11687</strain>
    </source>
</reference>
<dbReference type="InterPro" id="IPR036913">
    <property type="entry name" value="YegP-like_sf"/>
</dbReference>
<dbReference type="InterPro" id="IPR010879">
    <property type="entry name" value="DUF1508"/>
</dbReference>
<dbReference type="Pfam" id="PF07411">
    <property type="entry name" value="DUF1508"/>
    <property type="match status" value="2"/>
</dbReference>
<accession>A0A9D1MFI7</accession>
<evidence type="ECO:0000313" key="3">
    <source>
        <dbReference type="Proteomes" id="UP000824081"/>
    </source>
</evidence>
<comment type="caution">
    <text evidence="2">The sequence shown here is derived from an EMBL/GenBank/DDBJ whole genome shotgun (WGS) entry which is preliminary data.</text>
</comment>
<dbReference type="InterPro" id="IPR051141">
    <property type="entry name" value="UPF0339_domain"/>
</dbReference>
<gene>
    <name evidence="2" type="ORF">IAC57_04240</name>
</gene>
<proteinExistence type="predicted"/>
<dbReference type="PANTHER" id="PTHR40606:SF1">
    <property type="entry name" value="UPF0339 PROTEIN YEGP"/>
    <property type="match status" value="1"/>
</dbReference>
<dbReference type="PANTHER" id="PTHR40606">
    <property type="match status" value="1"/>
</dbReference>
<organism evidence="2 3">
    <name type="scientific">Candidatus Scatosoma pullistercoris</name>
    <dbReference type="NCBI Taxonomy" id="2840934"/>
    <lineage>
        <taxon>Bacteria</taxon>
        <taxon>Bacillati</taxon>
        <taxon>Bacillota</taxon>
        <taxon>Clostridia</taxon>
        <taxon>Candidatus Scatosoma</taxon>
    </lineage>
</organism>
<evidence type="ECO:0000313" key="2">
    <source>
        <dbReference type="EMBL" id="HIU59296.1"/>
    </source>
</evidence>
<dbReference type="EMBL" id="DVMZ01000108">
    <property type="protein sequence ID" value="HIU59296.1"/>
    <property type="molecule type" value="Genomic_DNA"/>
</dbReference>
<name>A0A9D1MFI7_9FIRM</name>
<sequence>MYYKTEKGYYNYRLKASNNETIAVSGGTGYSSLSACKAGIESVRANVNAHIEDQTLAKTEVLTHPKFELYKDKAGKFRYRLKASNGELICVCEDGYATKDGCKRGIQSLAKWAAESDVIPEP</sequence>
<evidence type="ECO:0000259" key="1">
    <source>
        <dbReference type="Pfam" id="PF07411"/>
    </source>
</evidence>